<accession>A0ABV3FTD0</accession>
<evidence type="ECO:0000313" key="2">
    <source>
        <dbReference type="Proteomes" id="UP001551695"/>
    </source>
</evidence>
<comment type="caution">
    <text evidence="1">The sequence shown here is derived from an EMBL/GenBank/DDBJ whole genome shotgun (WGS) entry which is preliminary data.</text>
</comment>
<gene>
    <name evidence="1" type="ORF">AB0I48_14055</name>
</gene>
<dbReference type="InterPro" id="IPR029069">
    <property type="entry name" value="HotDog_dom_sf"/>
</dbReference>
<reference evidence="1 2" key="1">
    <citation type="submission" date="2024-06" db="EMBL/GenBank/DDBJ databases">
        <title>The Natural Products Discovery Center: Release of the First 8490 Sequenced Strains for Exploring Actinobacteria Biosynthetic Diversity.</title>
        <authorList>
            <person name="Kalkreuter E."/>
            <person name="Kautsar S.A."/>
            <person name="Yang D."/>
            <person name="Bader C.D."/>
            <person name="Teijaro C.N."/>
            <person name="Fluegel L."/>
            <person name="Davis C.M."/>
            <person name="Simpson J.R."/>
            <person name="Lauterbach L."/>
            <person name="Steele A.D."/>
            <person name="Gui C."/>
            <person name="Meng S."/>
            <person name="Li G."/>
            <person name="Viehrig K."/>
            <person name="Ye F."/>
            <person name="Su P."/>
            <person name="Kiefer A.F."/>
            <person name="Nichols A."/>
            <person name="Cepeda A.J."/>
            <person name="Yan W."/>
            <person name="Fan B."/>
            <person name="Jiang Y."/>
            <person name="Adhikari A."/>
            <person name="Zheng C.-J."/>
            <person name="Schuster L."/>
            <person name="Cowan T.M."/>
            <person name="Smanski M.J."/>
            <person name="Chevrette M.G."/>
            <person name="De Carvalho L.P.S."/>
            <person name="Shen B."/>
        </authorList>
    </citation>
    <scope>NUCLEOTIDE SEQUENCE [LARGE SCALE GENOMIC DNA]</scope>
    <source>
        <strain evidence="1 2">NPDC050403</strain>
    </source>
</reference>
<dbReference type="CDD" id="cd03443">
    <property type="entry name" value="PaaI_thioesterase"/>
    <property type="match status" value="1"/>
</dbReference>
<organism evidence="1 2">
    <name type="scientific">Nocardia aurea</name>
    <dbReference type="NCBI Taxonomy" id="2144174"/>
    <lineage>
        <taxon>Bacteria</taxon>
        <taxon>Bacillati</taxon>
        <taxon>Actinomycetota</taxon>
        <taxon>Actinomycetes</taxon>
        <taxon>Mycobacteriales</taxon>
        <taxon>Nocardiaceae</taxon>
        <taxon>Nocardia</taxon>
    </lineage>
</organism>
<protein>
    <submittedName>
        <fullName evidence="1">PaaI family thioesterase</fullName>
        <ecNumber evidence="1">3.1.2.-</ecNumber>
    </submittedName>
</protein>
<evidence type="ECO:0000313" key="1">
    <source>
        <dbReference type="EMBL" id="MEV0708684.1"/>
    </source>
</evidence>
<dbReference type="EMBL" id="JBFAKC010000005">
    <property type="protein sequence ID" value="MEV0708684.1"/>
    <property type="molecule type" value="Genomic_DNA"/>
</dbReference>
<sequence>MSDPANRNGIASTNSVATSTEGVQLLVSEMNSFMSDFGLVSVQLDRTRSLLRCDLTDKLRSHAGTAPVGLQATVMDFVTSDPALVAAAPDWTATQDLSLHGAGWVTVGPIVVDSTLVRVGKKVVVVAADVYDGNGCEDLHELAAAIDAADPRSRPTLAARGLVTFARLPRAAAHGADEYTPDRWIGQIRSRPMVPIEDALYPRLGIRVIDAARGELELDRTPFVANQIGTIMGGVQALLAEYAANAMRPELVASDIQMNFLAQVRVGPARTYGTVIRDDADHSVVSVRLVDAGADEMILALATVTLRKPPAHR</sequence>
<dbReference type="EC" id="3.1.2.-" evidence="1"/>
<dbReference type="GO" id="GO:0016787">
    <property type="term" value="F:hydrolase activity"/>
    <property type="evidence" value="ECO:0007669"/>
    <property type="project" value="UniProtKB-KW"/>
</dbReference>
<dbReference type="Gene3D" id="3.10.129.10">
    <property type="entry name" value="Hotdog Thioesterase"/>
    <property type="match status" value="2"/>
</dbReference>
<keyword evidence="2" id="KW-1185">Reference proteome</keyword>
<dbReference type="SUPFAM" id="SSF54637">
    <property type="entry name" value="Thioesterase/thiol ester dehydrase-isomerase"/>
    <property type="match status" value="2"/>
</dbReference>
<dbReference type="RefSeq" id="WP_357783607.1">
    <property type="nucleotide sequence ID" value="NZ_JBFAKC010000005.1"/>
</dbReference>
<keyword evidence="1" id="KW-0378">Hydrolase</keyword>
<proteinExistence type="predicted"/>
<dbReference type="Proteomes" id="UP001551695">
    <property type="component" value="Unassembled WGS sequence"/>
</dbReference>
<name>A0ABV3FTD0_9NOCA</name>